<evidence type="ECO:0000256" key="6">
    <source>
        <dbReference type="ARBA" id="ARBA00023137"/>
    </source>
</evidence>
<dbReference type="Pfam" id="PF07714">
    <property type="entry name" value="PK_Tyr_Ser-Thr"/>
    <property type="match status" value="1"/>
</dbReference>
<dbReference type="CDD" id="cd01650">
    <property type="entry name" value="RT_nLTR_like"/>
    <property type="match status" value="1"/>
</dbReference>
<keyword evidence="8" id="KW-0727">SH2 domain</keyword>
<evidence type="ECO:0000256" key="1">
    <source>
        <dbReference type="ARBA" id="ARBA00011903"/>
    </source>
</evidence>
<feature type="region of interest" description="Disordered" evidence="10">
    <location>
        <begin position="1362"/>
        <end position="1433"/>
    </location>
</feature>
<sequence>MLKQLSFDIVALCETWLEEPVDNTSFFGDLTTSYVVFRCDRKMKRGGGVALLIKVILSPSLVFSEAVPNAFEILCCDLSVKCGNVRVLSVYKTPSCPAKMAKQLFKAISDLISCDRSRLIMGDFNMPDIRWDAQAGPTCANSTSRLFIELCKTHGLSQCVTESTRGANALDLVLTNEKNSVDKVRVAAPIGNSDHASVHFQWNLPTNGTPPVIRRNFKKASYPAIINYLNGVDWYGSLASAYSVNDKYEMFINILQHCINLFVPLERIQPSNVNLPAHLRSLYQKKCKAWDAAITNPTSENWENFRRISRQFQTRLYKYNSSVERKVVEAKNKSGFFRLLNSRLNKRQDLPSLVHRSGTASTDHDKAELLAGIFEGTFVTNPELSASCSCPGFPVMEDSVWFYDDEIYSLLSKWPPSTSETPDHIPLSFIKQIAHIIARPLAFLFNLSLMRAEVPYRWKMSLVVPVPKKTQASSNPENYRPVSITSIFSRCFEKILKKAIVKHLEKYSVVAEEQHGFQKGKSTITAMLKSLNDWTASLDNGASVDVIYLDFAKAFDRVNHSGLVHKLEHVGVHPRIVSWINEFLSERIFLVKVHSSYSQPRRITSGVPQGGVLSPILFNIYTHELPGLIASAGVKCIAFADDLKLYSSISAANEAVNLQASITLVEHWSNEWGLPLSSTKTKVLHIGSGSSNDYFTYTINGSVIERVDRIRDLGFLITKDLNFDMHCDQIVAKAFVVVHRVFRALSSRNIAILLQAYKSYVRPILEYGTVIFNPTKLKTIAKIERVQSSFTRKAMIRMTGFLYDVIPSSKERNASMLLASLADRRKKFDLLMYHKILNGSCGLTPEDFCSRRISITRGGTSNSLVPNRGSRALAVFRKMETGVAEPRHRENEETGEARVSMKLVAEETAPDNTKDESRDPSKTSASKLKTSGEGGKEGGLSYEKYETADSLELFLKDNTPDKNDAAQEMLTAIVDEKLEATLAKLGTHDWYHGCLPFEDIAGLLKSDGDFLVRELAPDAGRSATACVTVKWDGKVRNYPVRYMRDKKAHMFTIDGDNKFRDVMQLVSFHHKNRVRLPENAFLVKPIPKQPWELTSDKITMVSKIGSGAYGEVWAGAMKESQNKPPIDVAIKVKKVNDKNKSKIDEMYREARLMRQYKHKNVVTFYGIVQQTDGRAMIVMELIHGGALDQHLKNNPTIGNKERIGYATDVAIGLVYLHSKGCMHRDVACRNCLIDVRKNIVKLSDFGLSKQAELYNIPDDERLPIRWQAPEVISKRIYTQKCDVYSFAILLWEIFNNAKMPHAGISNKIVKEKISDPSFRPPVDSKLPIVIRRVMKTCWRNDPNKRPTMAKAARYLLFAPPELMLPGPPSSRSSKTRKTSRRVRASNSKIRTAKGASGESSVQVSRENSLPRKATSKDSVARQSKRSHLKRRTK</sequence>
<feature type="compositionally biased region" description="Polar residues" evidence="10">
    <location>
        <begin position="1397"/>
        <end position="1407"/>
    </location>
</feature>
<evidence type="ECO:0000259" key="12">
    <source>
        <dbReference type="PROSITE" id="PS50011"/>
    </source>
</evidence>
<dbReference type="PANTHER" id="PTHR33395">
    <property type="entry name" value="TRANSCRIPTASE, PUTATIVE-RELATED-RELATED"/>
    <property type="match status" value="1"/>
</dbReference>
<dbReference type="Gene3D" id="3.30.200.20">
    <property type="entry name" value="Phosphorylase Kinase, domain 1"/>
    <property type="match status" value="1"/>
</dbReference>
<keyword evidence="3 9" id="KW-0547">Nucleotide-binding</keyword>
<dbReference type="InterPro" id="IPR000477">
    <property type="entry name" value="RT_dom"/>
</dbReference>
<dbReference type="SUPFAM" id="SSF56112">
    <property type="entry name" value="Protein kinase-like (PK-like)"/>
    <property type="match status" value="1"/>
</dbReference>
<keyword evidence="5 9" id="KW-0067">ATP-binding</keyword>
<evidence type="ECO:0000256" key="7">
    <source>
        <dbReference type="ARBA" id="ARBA00051245"/>
    </source>
</evidence>
<dbReference type="PROSITE" id="PS50878">
    <property type="entry name" value="RT_POL"/>
    <property type="match status" value="1"/>
</dbReference>
<dbReference type="Pfam" id="PF00078">
    <property type="entry name" value="RVT_1"/>
    <property type="match status" value="1"/>
</dbReference>
<evidence type="ECO:0000256" key="9">
    <source>
        <dbReference type="PROSITE-ProRule" id="PRU10141"/>
    </source>
</evidence>
<dbReference type="GO" id="GO:0004715">
    <property type="term" value="F:non-membrane spanning protein tyrosine kinase activity"/>
    <property type="evidence" value="ECO:0007669"/>
    <property type="project" value="UniProtKB-EC"/>
</dbReference>
<dbReference type="InterPro" id="IPR008266">
    <property type="entry name" value="Tyr_kinase_AS"/>
</dbReference>
<dbReference type="InterPro" id="IPR011009">
    <property type="entry name" value="Kinase-like_dom_sf"/>
</dbReference>
<evidence type="ECO:0000256" key="3">
    <source>
        <dbReference type="ARBA" id="ARBA00022741"/>
    </source>
</evidence>
<feature type="compositionally biased region" description="Basic and acidic residues" evidence="10">
    <location>
        <begin position="912"/>
        <end position="921"/>
    </location>
</feature>
<dbReference type="SMART" id="SM00219">
    <property type="entry name" value="TyrKc"/>
    <property type="match status" value="1"/>
</dbReference>
<dbReference type="CDD" id="cd00192">
    <property type="entry name" value="PTKc"/>
    <property type="match status" value="1"/>
</dbReference>
<keyword evidence="15" id="KW-1185">Reference proteome</keyword>
<gene>
    <name evidence="14" type="primary">Acey_s0128.g1451</name>
    <name evidence="14" type="ORF">Y032_0128g1451</name>
</gene>
<feature type="region of interest" description="Disordered" evidence="10">
    <location>
        <begin position="882"/>
        <end position="941"/>
    </location>
</feature>
<dbReference type="InterPro" id="IPR020635">
    <property type="entry name" value="Tyr_kinase_cat_dom"/>
</dbReference>
<dbReference type="InterPro" id="IPR036860">
    <property type="entry name" value="SH2_dom_sf"/>
</dbReference>
<dbReference type="PROSITE" id="PS00109">
    <property type="entry name" value="PROTEIN_KINASE_TYR"/>
    <property type="match status" value="1"/>
</dbReference>
<reference evidence="15" key="1">
    <citation type="journal article" date="2015" name="Nat. Genet.">
        <title>The genome and transcriptome of the zoonotic hookworm Ancylostoma ceylanicum identify infection-specific gene families.</title>
        <authorList>
            <person name="Schwarz E.M."/>
            <person name="Hu Y."/>
            <person name="Antoshechkin I."/>
            <person name="Miller M.M."/>
            <person name="Sternberg P.W."/>
            <person name="Aroian R.V."/>
        </authorList>
    </citation>
    <scope>NUCLEOTIDE SEQUENCE</scope>
    <source>
        <strain evidence="15">HY135</strain>
    </source>
</reference>
<dbReference type="PROSITE" id="PS00107">
    <property type="entry name" value="PROTEIN_KINASE_ATP"/>
    <property type="match status" value="1"/>
</dbReference>
<dbReference type="InterPro" id="IPR001245">
    <property type="entry name" value="Ser-Thr/Tyr_kinase_cat_dom"/>
</dbReference>
<dbReference type="Gene3D" id="1.10.510.10">
    <property type="entry name" value="Transferase(Phosphotransferase) domain 1"/>
    <property type="match status" value="1"/>
</dbReference>
<dbReference type="InterPro" id="IPR036691">
    <property type="entry name" value="Endo/exonu/phosph_ase_sf"/>
</dbReference>
<evidence type="ECO:0000259" key="13">
    <source>
        <dbReference type="PROSITE" id="PS50878"/>
    </source>
</evidence>
<evidence type="ECO:0000259" key="11">
    <source>
        <dbReference type="PROSITE" id="PS50001"/>
    </source>
</evidence>
<proteinExistence type="predicted"/>
<dbReference type="PANTHER" id="PTHR33395:SF22">
    <property type="entry name" value="REVERSE TRANSCRIPTASE DOMAIN-CONTAINING PROTEIN"/>
    <property type="match status" value="1"/>
</dbReference>
<dbReference type="GO" id="GO:0031012">
    <property type="term" value="C:extracellular matrix"/>
    <property type="evidence" value="ECO:0007669"/>
    <property type="project" value="TreeGrafter"/>
</dbReference>
<dbReference type="PRINTS" id="PR01345">
    <property type="entry name" value="CERVTRCPTASE"/>
</dbReference>
<dbReference type="Gene3D" id="3.60.10.10">
    <property type="entry name" value="Endonuclease/exonuclease/phosphatase"/>
    <property type="match status" value="1"/>
</dbReference>
<evidence type="ECO:0000256" key="8">
    <source>
        <dbReference type="PROSITE-ProRule" id="PRU00191"/>
    </source>
</evidence>
<dbReference type="InterPro" id="IPR005135">
    <property type="entry name" value="Endo/exonuclease/phosphatase"/>
</dbReference>
<organism evidence="14 15">
    <name type="scientific">Ancylostoma ceylanicum</name>
    <dbReference type="NCBI Taxonomy" id="53326"/>
    <lineage>
        <taxon>Eukaryota</taxon>
        <taxon>Metazoa</taxon>
        <taxon>Ecdysozoa</taxon>
        <taxon>Nematoda</taxon>
        <taxon>Chromadorea</taxon>
        <taxon>Rhabditida</taxon>
        <taxon>Rhabditina</taxon>
        <taxon>Rhabditomorpha</taxon>
        <taxon>Strongyloidea</taxon>
        <taxon>Ancylostomatidae</taxon>
        <taxon>Ancylostomatinae</taxon>
        <taxon>Ancylostoma</taxon>
    </lineage>
</organism>
<feature type="domain" description="Protein kinase" evidence="12">
    <location>
        <begin position="1098"/>
        <end position="1357"/>
    </location>
</feature>
<evidence type="ECO:0000256" key="10">
    <source>
        <dbReference type="SAM" id="MobiDB-lite"/>
    </source>
</evidence>
<protein>
    <recommendedName>
        <fullName evidence="1">non-specific protein-tyrosine kinase</fullName>
        <ecNumber evidence="1">2.7.10.2</ecNumber>
    </recommendedName>
</protein>
<dbReference type="EC" id="2.7.10.2" evidence="1"/>
<dbReference type="InterPro" id="IPR043502">
    <property type="entry name" value="DNA/RNA_pol_sf"/>
</dbReference>
<comment type="caution">
    <text evidence="14">The sequence shown here is derived from an EMBL/GenBank/DDBJ whole genome shotgun (WGS) entry which is preliminary data.</text>
</comment>
<dbReference type="Proteomes" id="UP000024635">
    <property type="component" value="Unassembled WGS sequence"/>
</dbReference>
<dbReference type="SUPFAM" id="SSF55550">
    <property type="entry name" value="SH2 domain"/>
    <property type="match status" value="1"/>
</dbReference>
<comment type="catalytic activity">
    <reaction evidence="7">
        <text>L-tyrosyl-[protein] + ATP = O-phospho-L-tyrosyl-[protein] + ADP + H(+)</text>
        <dbReference type="Rhea" id="RHEA:10596"/>
        <dbReference type="Rhea" id="RHEA-COMP:10136"/>
        <dbReference type="Rhea" id="RHEA-COMP:20101"/>
        <dbReference type="ChEBI" id="CHEBI:15378"/>
        <dbReference type="ChEBI" id="CHEBI:30616"/>
        <dbReference type="ChEBI" id="CHEBI:46858"/>
        <dbReference type="ChEBI" id="CHEBI:61978"/>
        <dbReference type="ChEBI" id="CHEBI:456216"/>
        <dbReference type="EC" id="2.7.10.2"/>
    </reaction>
</comment>
<evidence type="ECO:0000313" key="15">
    <source>
        <dbReference type="Proteomes" id="UP000024635"/>
    </source>
</evidence>
<dbReference type="STRING" id="53326.A0A016T7Z0"/>
<dbReference type="InterPro" id="IPR000719">
    <property type="entry name" value="Prot_kinase_dom"/>
</dbReference>
<dbReference type="SMART" id="SM00252">
    <property type="entry name" value="SH2"/>
    <property type="match status" value="1"/>
</dbReference>
<feature type="compositionally biased region" description="Basic residues" evidence="10">
    <location>
        <begin position="1422"/>
        <end position="1433"/>
    </location>
</feature>
<evidence type="ECO:0000256" key="5">
    <source>
        <dbReference type="ARBA" id="ARBA00022840"/>
    </source>
</evidence>
<feature type="binding site" evidence="9">
    <location>
        <position position="1131"/>
    </location>
    <ligand>
        <name>ATP</name>
        <dbReference type="ChEBI" id="CHEBI:30616"/>
    </ligand>
</feature>
<name>A0A016T7Z0_9BILA</name>
<keyword evidence="4" id="KW-0418">Kinase</keyword>
<dbReference type="SUPFAM" id="SSF56219">
    <property type="entry name" value="DNase I-like"/>
    <property type="match status" value="1"/>
</dbReference>
<dbReference type="PROSITE" id="PS50011">
    <property type="entry name" value="PROTEIN_KINASE_DOM"/>
    <property type="match status" value="1"/>
</dbReference>
<dbReference type="OrthoDB" id="411871at2759"/>
<dbReference type="SUPFAM" id="SSF56672">
    <property type="entry name" value="DNA/RNA polymerases"/>
    <property type="match status" value="1"/>
</dbReference>
<dbReference type="InterPro" id="IPR035849">
    <property type="entry name" value="Fes/Fps/Fer_SH2"/>
</dbReference>
<evidence type="ECO:0000256" key="2">
    <source>
        <dbReference type="ARBA" id="ARBA00022679"/>
    </source>
</evidence>
<keyword evidence="2" id="KW-0808">Transferase</keyword>
<feature type="compositionally biased region" description="Basic and acidic residues" evidence="10">
    <location>
        <begin position="882"/>
        <end position="896"/>
    </location>
</feature>
<dbReference type="GO" id="GO:0061343">
    <property type="term" value="P:cell adhesion involved in heart morphogenesis"/>
    <property type="evidence" value="ECO:0007669"/>
    <property type="project" value="TreeGrafter"/>
</dbReference>
<dbReference type="GO" id="GO:0007508">
    <property type="term" value="P:larval heart development"/>
    <property type="evidence" value="ECO:0007669"/>
    <property type="project" value="TreeGrafter"/>
</dbReference>
<evidence type="ECO:0000256" key="4">
    <source>
        <dbReference type="ARBA" id="ARBA00022777"/>
    </source>
</evidence>
<feature type="domain" description="SH2" evidence="11">
    <location>
        <begin position="990"/>
        <end position="1086"/>
    </location>
</feature>
<dbReference type="CDD" id="cd10361">
    <property type="entry name" value="SH2_Fps_family"/>
    <property type="match status" value="1"/>
</dbReference>
<evidence type="ECO:0000313" key="14">
    <source>
        <dbReference type="EMBL" id="EYB98802.1"/>
    </source>
</evidence>
<dbReference type="EMBL" id="JARK01001464">
    <property type="protein sequence ID" value="EYB98802.1"/>
    <property type="molecule type" value="Genomic_DNA"/>
</dbReference>
<dbReference type="InterPro" id="IPR000980">
    <property type="entry name" value="SH2"/>
</dbReference>
<dbReference type="Gene3D" id="3.30.505.10">
    <property type="entry name" value="SH2 domain"/>
    <property type="match status" value="1"/>
</dbReference>
<dbReference type="Pfam" id="PF00017">
    <property type="entry name" value="SH2"/>
    <property type="match status" value="1"/>
</dbReference>
<dbReference type="Pfam" id="PF14529">
    <property type="entry name" value="Exo_endo_phos_2"/>
    <property type="match status" value="1"/>
</dbReference>
<dbReference type="InterPro" id="IPR017441">
    <property type="entry name" value="Protein_kinase_ATP_BS"/>
</dbReference>
<dbReference type="GO" id="GO:0005524">
    <property type="term" value="F:ATP binding"/>
    <property type="evidence" value="ECO:0007669"/>
    <property type="project" value="UniProtKB-UniRule"/>
</dbReference>
<dbReference type="PRINTS" id="PR00109">
    <property type="entry name" value="TYRKINASE"/>
</dbReference>
<accession>A0A016T7Z0</accession>
<feature type="domain" description="Reverse transcriptase" evidence="13">
    <location>
        <begin position="447"/>
        <end position="699"/>
    </location>
</feature>
<keyword evidence="6" id="KW-0829">Tyrosine-protein kinase</keyword>
<dbReference type="PROSITE" id="PS50001">
    <property type="entry name" value="SH2"/>
    <property type="match status" value="1"/>
</dbReference>
<feature type="compositionally biased region" description="Basic residues" evidence="10">
    <location>
        <begin position="1373"/>
        <end position="1383"/>
    </location>
</feature>